<dbReference type="Pfam" id="PF12706">
    <property type="entry name" value="Lactamase_B_2"/>
    <property type="match status" value="1"/>
</dbReference>
<evidence type="ECO:0000256" key="3">
    <source>
        <dbReference type="ARBA" id="ARBA00022694"/>
    </source>
</evidence>
<dbReference type="AlphaFoldDB" id="A0A8I1AAC3"/>
<comment type="subunit">
    <text evidence="1 10">Homodimer.</text>
</comment>
<reference evidence="12 13" key="1">
    <citation type="submission" date="2020-12" db="EMBL/GenBank/DDBJ databases">
        <title>WGS of Thermoactinomyces spp.</title>
        <authorList>
            <person name="Cheng K."/>
        </authorList>
    </citation>
    <scope>NUCLEOTIDE SEQUENCE [LARGE SCALE GENOMIC DNA]</scope>
    <source>
        <strain evidence="13">CICC 10671\DSM 43846</strain>
    </source>
</reference>
<dbReference type="PANTHER" id="PTHR46018:SF2">
    <property type="entry name" value="ZINC PHOSPHODIESTERASE ELAC PROTEIN 1"/>
    <property type="match status" value="1"/>
</dbReference>
<dbReference type="EMBL" id="JAECVW010000007">
    <property type="protein sequence ID" value="MBH8595910.1"/>
    <property type="molecule type" value="Genomic_DNA"/>
</dbReference>
<feature type="binding site" evidence="10">
    <location>
        <position position="212"/>
    </location>
    <ligand>
        <name>Zn(2+)</name>
        <dbReference type="ChEBI" id="CHEBI:29105"/>
        <label>2</label>
        <note>catalytic</note>
    </ligand>
</feature>
<dbReference type="InterPro" id="IPR001279">
    <property type="entry name" value="Metallo-B-lactamas"/>
</dbReference>
<comment type="catalytic activity">
    <reaction evidence="10">
        <text>Endonucleolytic cleavage of RNA, removing extra 3' nucleotides from tRNA precursor, generating 3' termini of tRNAs. A 3'-hydroxy group is left at the tRNA terminus and a 5'-phosphoryl group is left at the trailer molecule.</text>
        <dbReference type="EC" id="3.1.26.11"/>
    </reaction>
</comment>
<keyword evidence="5 10" id="KW-0479">Metal-binding</keyword>
<evidence type="ECO:0000256" key="7">
    <source>
        <dbReference type="ARBA" id="ARBA00022801"/>
    </source>
</evidence>
<accession>A0A8I1AAC3</accession>
<dbReference type="InterPro" id="IPR013471">
    <property type="entry name" value="RNase_Z/BN"/>
</dbReference>
<keyword evidence="13" id="KW-1185">Reference proteome</keyword>
<comment type="similarity">
    <text evidence="10">Belongs to the RNase Z family.</text>
</comment>
<dbReference type="CDD" id="cd07717">
    <property type="entry name" value="RNaseZ_ZiPD-like_MBL-fold"/>
    <property type="match status" value="1"/>
</dbReference>
<dbReference type="HAMAP" id="MF_01818">
    <property type="entry name" value="RNase_Z_BN"/>
    <property type="match status" value="1"/>
</dbReference>
<keyword evidence="4 10" id="KW-0540">Nuclease</keyword>
<keyword evidence="8 10" id="KW-0862">Zinc</keyword>
<dbReference type="NCBIfam" id="NF000801">
    <property type="entry name" value="PRK00055.1-3"/>
    <property type="match status" value="1"/>
</dbReference>
<proteinExistence type="inferred from homology"/>
<feature type="binding site" evidence="10">
    <location>
        <position position="65"/>
    </location>
    <ligand>
        <name>Zn(2+)</name>
        <dbReference type="ChEBI" id="CHEBI:29105"/>
        <label>1</label>
        <note>catalytic</note>
    </ligand>
</feature>
<evidence type="ECO:0000256" key="5">
    <source>
        <dbReference type="ARBA" id="ARBA00022723"/>
    </source>
</evidence>
<feature type="binding site" evidence="10">
    <location>
        <position position="270"/>
    </location>
    <ligand>
        <name>Zn(2+)</name>
        <dbReference type="ChEBI" id="CHEBI:29105"/>
        <label>2</label>
        <note>catalytic</note>
    </ligand>
</feature>
<keyword evidence="3 10" id="KW-0819">tRNA processing</keyword>
<dbReference type="Pfam" id="PF23023">
    <property type="entry name" value="Anti-Pycsar_Apyc1"/>
    <property type="match status" value="1"/>
</dbReference>
<feature type="binding site" evidence="10">
    <location>
        <position position="67"/>
    </location>
    <ligand>
        <name>Zn(2+)</name>
        <dbReference type="ChEBI" id="CHEBI:29105"/>
        <label>2</label>
        <note>catalytic</note>
    </ligand>
</feature>
<feature type="binding site" evidence="10">
    <location>
        <position position="141"/>
    </location>
    <ligand>
        <name>Zn(2+)</name>
        <dbReference type="ChEBI" id="CHEBI:29105"/>
        <label>1</label>
        <note>catalytic</note>
    </ligand>
</feature>
<organism evidence="12 13">
    <name type="scientific">Thermoactinomyces intermedius</name>
    <dbReference type="NCBI Taxonomy" id="2024"/>
    <lineage>
        <taxon>Bacteria</taxon>
        <taxon>Bacillati</taxon>
        <taxon>Bacillota</taxon>
        <taxon>Bacilli</taxon>
        <taxon>Bacillales</taxon>
        <taxon>Thermoactinomycetaceae</taxon>
        <taxon>Thermoactinomyces</taxon>
    </lineage>
</organism>
<dbReference type="SUPFAM" id="SSF56281">
    <property type="entry name" value="Metallo-hydrolase/oxidoreductase"/>
    <property type="match status" value="1"/>
</dbReference>
<feature type="binding site" evidence="10">
    <location>
        <position position="212"/>
    </location>
    <ligand>
        <name>Zn(2+)</name>
        <dbReference type="ChEBI" id="CHEBI:29105"/>
        <label>1</label>
        <note>catalytic</note>
    </ligand>
</feature>
<dbReference type="Proteomes" id="UP000633619">
    <property type="component" value="Unassembled WGS sequence"/>
</dbReference>
<name>A0A8I1AAC3_THEIN</name>
<comment type="cofactor">
    <cofactor evidence="10">
        <name>Zn(2+)</name>
        <dbReference type="ChEBI" id="CHEBI:29105"/>
    </cofactor>
    <text evidence="10">Binds 2 Zn(2+) ions.</text>
</comment>
<protein>
    <recommendedName>
        <fullName evidence="2 10">Ribonuclease Z</fullName>
        <shortName evidence="10">RNase Z</shortName>
        <ecNumber evidence="2 10">3.1.26.11</ecNumber>
    </recommendedName>
    <alternativeName>
        <fullName evidence="10">tRNA 3 endonuclease</fullName>
    </alternativeName>
    <alternativeName>
        <fullName evidence="10">tRNase Z</fullName>
    </alternativeName>
</protein>
<gene>
    <name evidence="10 12" type="primary">rnz</name>
    <name evidence="12" type="ORF">I8U20_11265</name>
</gene>
<dbReference type="GO" id="GO:0008270">
    <property type="term" value="F:zinc ion binding"/>
    <property type="evidence" value="ECO:0007669"/>
    <property type="project" value="UniProtKB-UniRule"/>
</dbReference>
<evidence type="ECO:0000256" key="4">
    <source>
        <dbReference type="ARBA" id="ARBA00022722"/>
    </source>
</evidence>
<dbReference type="PANTHER" id="PTHR46018">
    <property type="entry name" value="ZINC PHOSPHODIESTERASE ELAC PROTEIN 1"/>
    <property type="match status" value="1"/>
</dbReference>
<evidence type="ECO:0000313" key="13">
    <source>
        <dbReference type="Proteomes" id="UP000633619"/>
    </source>
</evidence>
<feature type="binding site" evidence="10">
    <location>
        <position position="63"/>
    </location>
    <ligand>
        <name>Zn(2+)</name>
        <dbReference type="ChEBI" id="CHEBI:29105"/>
        <label>1</label>
        <note>catalytic</note>
    </ligand>
</feature>
<evidence type="ECO:0000256" key="6">
    <source>
        <dbReference type="ARBA" id="ARBA00022759"/>
    </source>
</evidence>
<feature type="domain" description="Metallo-beta-lactamase" evidence="11">
    <location>
        <begin position="202"/>
        <end position="271"/>
    </location>
</feature>
<evidence type="ECO:0000256" key="8">
    <source>
        <dbReference type="ARBA" id="ARBA00022833"/>
    </source>
</evidence>
<evidence type="ECO:0000313" key="12">
    <source>
        <dbReference type="EMBL" id="MBH8595910.1"/>
    </source>
</evidence>
<dbReference type="FunFam" id="3.60.15.10:FF:000002">
    <property type="entry name" value="Ribonuclease Z"/>
    <property type="match status" value="1"/>
</dbReference>
<keyword evidence="6 10" id="KW-0255">Endonuclease</keyword>
<dbReference type="NCBIfam" id="TIGR02651">
    <property type="entry name" value="RNase_Z"/>
    <property type="match status" value="1"/>
</dbReference>
<keyword evidence="7 10" id="KW-0378">Hydrolase</keyword>
<dbReference type="GO" id="GO:0042781">
    <property type="term" value="F:3'-tRNA processing endoribonuclease activity"/>
    <property type="evidence" value="ECO:0007669"/>
    <property type="project" value="UniProtKB-UniRule"/>
</dbReference>
<evidence type="ECO:0000256" key="2">
    <source>
        <dbReference type="ARBA" id="ARBA00012477"/>
    </source>
</evidence>
<feature type="active site" description="Proton acceptor" evidence="10">
    <location>
        <position position="67"/>
    </location>
</feature>
<dbReference type="Gene3D" id="3.60.15.10">
    <property type="entry name" value="Ribonuclease Z/Hydroxyacylglutathione hydrolase-like"/>
    <property type="match status" value="1"/>
</dbReference>
<dbReference type="EC" id="3.1.26.11" evidence="2 10"/>
<dbReference type="GO" id="GO:0042802">
    <property type="term" value="F:identical protein binding"/>
    <property type="evidence" value="ECO:0007669"/>
    <property type="project" value="UniProtKB-ARBA"/>
</dbReference>
<dbReference type="InterPro" id="IPR036866">
    <property type="entry name" value="RibonucZ/Hydroxyglut_hydro"/>
</dbReference>
<feature type="binding site" evidence="10">
    <location>
        <position position="68"/>
    </location>
    <ligand>
        <name>Zn(2+)</name>
        <dbReference type="ChEBI" id="CHEBI:29105"/>
        <label>2</label>
        <note>catalytic</note>
    </ligand>
</feature>
<sequence>MQCYFLGTGAGVPSRNRNVSSLALIMPEYHGQIWLFDCGEATQHQIWDSPVKLAKINRLFITHLHGDHLFGLPGVLGSRSFQGATSPLTLYGPKGIRAFVEITLKTSHTFLRYPLEIVEMEGDDCQFEAPPFSIRAKKLDHGIPSYGYRLEEPDQPGRLNVEKLEKSGIPPSPHYRLLKEGKTVTLPDGRVLKGEDYVSSPKKGRTLAILGDTRYTPEACLLANRCDLLIHEATYRRDQEDLARKYFHSTCTQAAAVAKEAGVKHLILNHISTRFQEEECKALLQEARAVFPSTDLARDRWSYTLPPHGAS</sequence>
<comment type="function">
    <text evidence="9 10">Zinc phosphodiesterase, which displays some tRNA 3'-processing endonuclease activity. Probably involved in tRNA maturation, by removing a 3'-trailer from precursor tRNA.</text>
</comment>
<comment type="caution">
    <text evidence="12">The sequence shown here is derived from an EMBL/GenBank/DDBJ whole genome shotgun (WGS) entry which is preliminary data.</text>
</comment>
<dbReference type="RefSeq" id="WP_181732683.1">
    <property type="nucleotide sequence ID" value="NZ_JACEIR010000010.1"/>
</dbReference>
<evidence type="ECO:0000259" key="11">
    <source>
        <dbReference type="Pfam" id="PF12706"/>
    </source>
</evidence>
<evidence type="ECO:0000256" key="9">
    <source>
        <dbReference type="ARBA" id="ARBA00057812"/>
    </source>
</evidence>
<evidence type="ECO:0000256" key="10">
    <source>
        <dbReference type="HAMAP-Rule" id="MF_01818"/>
    </source>
</evidence>
<evidence type="ECO:0000256" key="1">
    <source>
        <dbReference type="ARBA" id="ARBA00011738"/>
    </source>
</evidence>